<evidence type="ECO:0000256" key="1">
    <source>
        <dbReference type="ARBA" id="ARBA00022679"/>
    </source>
</evidence>
<dbReference type="AlphaFoldDB" id="A0A4Q2J4I9"/>
<proteinExistence type="predicted"/>
<accession>A0A4Q2J4I9</accession>
<dbReference type="InterPro" id="IPR029056">
    <property type="entry name" value="Ribokinase-like"/>
</dbReference>
<organism evidence="4 5">
    <name type="scientific">Agromyces binzhouensis</name>
    <dbReference type="NCBI Taxonomy" id="1817495"/>
    <lineage>
        <taxon>Bacteria</taxon>
        <taxon>Bacillati</taxon>
        <taxon>Actinomycetota</taxon>
        <taxon>Actinomycetes</taxon>
        <taxon>Micrococcales</taxon>
        <taxon>Microbacteriaceae</taxon>
        <taxon>Agromyces</taxon>
    </lineage>
</organism>
<evidence type="ECO:0000259" key="3">
    <source>
        <dbReference type="Pfam" id="PF00294"/>
    </source>
</evidence>
<keyword evidence="2" id="KW-0418">Kinase</keyword>
<dbReference type="Pfam" id="PF00294">
    <property type="entry name" value="PfkB"/>
    <property type="match status" value="1"/>
</dbReference>
<evidence type="ECO:0000313" key="4">
    <source>
        <dbReference type="EMBL" id="RXZ40318.1"/>
    </source>
</evidence>
<dbReference type="Gene3D" id="3.40.1190.20">
    <property type="match status" value="1"/>
</dbReference>
<reference evidence="4 5" key="1">
    <citation type="submission" date="2019-01" db="EMBL/GenBank/DDBJ databases">
        <authorList>
            <person name="Li J."/>
        </authorList>
    </citation>
    <scope>NUCLEOTIDE SEQUENCE [LARGE SCALE GENOMIC DNA]</scope>
    <source>
        <strain evidence="4 5">CGMCC 4.7180</strain>
    </source>
</reference>
<sequence>SDLERGEVVARAAGIAPAAVRSTVGAGDAFTAALVVALLEGDEPAAALGVACRVGSAAVEHLAAQPPFDRLDRYRSHA</sequence>
<dbReference type="InterPro" id="IPR011611">
    <property type="entry name" value="PfkB_dom"/>
</dbReference>
<keyword evidence="1" id="KW-0808">Transferase</keyword>
<dbReference type="GO" id="GO:0016301">
    <property type="term" value="F:kinase activity"/>
    <property type="evidence" value="ECO:0007669"/>
    <property type="project" value="UniProtKB-KW"/>
</dbReference>
<protein>
    <recommendedName>
        <fullName evidence="3">Carbohydrate kinase PfkB domain-containing protein</fullName>
    </recommendedName>
</protein>
<dbReference type="SUPFAM" id="SSF53613">
    <property type="entry name" value="Ribokinase-like"/>
    <property type="match status" value="1"/>
</dbReference>
<feature type="non-terminal residue" evidence="4">
    <location>
        <position position="1"/>
    </location>
</feature>
<name>A0A4Q2J4I9_9MICO</name>
<feature type="domain" description="Carbohydrate kinase PfkB" evidence="3">
    <location>
        <begin position="12"/>
        <end position="67"/>
    </location>
</feature>
<comment type="caution">
    <text evidence="4">The sequence shown here is derived from an EMBL/GenBank/DDBJ whole genome shotgun (WGS) entry which is preliminary data.</text>
</comment>
<dbReference type="RefSeq" id="WP_242492440.1">
    <property type="nucleotide sequence ID" value="NZ_SDPL01000625.1"/>
</dbReference>
<dbReference type="InterPro" id="IPR002173">
    <property type="entry name" value="Carboh/pur_kinase_PfkB_CS"/>
</dbReference>
<dbReference type="PROSITE" id="PS00584">
    <property type="entry name" value="PFKB_KINASES_2"/>
    <property type="match status" value="1"/>
</dbReference>
<dbReference type="EMBL" id="SDPL01000625">
    <property type="protein sequence ID" value="RXZ40318.1"/>
    <property type="molecule type" value="Genomic_DNA"/>
</dbReference>
<keyword evidence="5" id="KW-1185">Reference proteome</keyword>
<evidence type="ECO:0000313" key="5">
    <source>
        <dbReference type="Proteomes" id="UP000292881"/>
    </source>
</evidence>
<evidence type="ECO:0000256" key="2">
    <source>
        <dbReference type="ARBA" id="ARBA00022777"/>
    </source>
</evidence>
<gene>
    <name evidence="4" type="ORF">ESO86_17240</name>
</gene>
<dbReference type="Proteomes" id="UP000292881">
    <property type="component" value="Unassembled WGS sequence"/>
</dbReference>